<reference evidence="2 3" key="1">
    <citation type="submission" date="2017-06" db="EMBL/GenBank/DDBJ databases">
        <authorList>
            <person name="Kim H.J."/>
            <person name="Triplett B.A."/>
        </authorList>
    </citation>
    <scope>NUCLEOTIDE SEQUENCE [LARGE SCALE GENOMIC DNA]</scope>
    <source>
        <strain evidence="2 3">DSM 43151</strain>
    </source>
</reference>
<gene>
    <name evidence="2" type="ORF">SAMN06264365_101319</name>
</gene>
<dbReference type="EMBL" id="FZNR01000001">
    <property type="protein sequence ID" value="SNR26778.1"/>
    <property type="molecule type" value="Genomic_DNA"/>
</dbReference>
<dbReference type="Proteomes" id="UP000198415">
    <property type="component" value="Unassembled WGS sequence"/>
</dbReference>
<evidence type="ECO:0000256" key="1">
    <source>
        <dbReference type="SAM" id="MobiDB-lite"/>
    </source>
</evidence>
<organism evidence="2 3">
    <name type="scientific">Actinoplanes regularis</name>
    <dbReference type="NCBI Taxonomy" id="52697"/>
    <lineage>
        <taxon>Bacteria</taxon>
        <taxon>Bacillati</taxon>
        <taxon>Actinomycetota</taxon>
        <taxon>Actinomycetes</taxon>
        <taxon>Micromonosporales</taxon>
        <taxon>Micromonosporaceae</taxon>
        <taxon>Actinoplanes</taxon>
    </lineage>
</organism>
<keyword evidence="3" id="KW-1185">Reference proteome</keyword>
<sequence>MSQPDHVADSESTAGTDPRATPVEAHTDEEMGRTVAALTADDLESSGRRRLLGRLVGDVRRRGVGRLFKPGAALRWMADMVAEVAPHVPVRDRETLRRHFPDLDDDALAERLIRNAARATAGVGATGGGIASIEWVATPTLLSAPVLLAAETIAVVAIEIKLIGELHEAYGESIPGSGTERAIALVRSWAGQRGINPLVPGAGVAGVLSTAARVELQKTLLRRFGRNLTSLGPMLTGAAVAGYLNRRATRSIGELVAADLRKRALKKPVRPALDD</sequence>
<dbReference type="AlphaFoldDB" id="A0A238UXT2"/>
<evidence type="ECO:0000313" key="2">
    <source>
        <dbReference type="EMBL" id="SNR26778.1"/>
    </source>
</evidence>
<evidence type="ECO:0008006" key="4">
    <source>
        <dbReference type="Google" id="ProtNLM"/>
    </source>
</evidence>
<evidence type="ECO:0000313" key="3">
    <source>
        <dbReference type="Proteomes" id="UP000198415"/>
    </source>
</evidence>
<feature type="region of interest" description="Disordered" evidence="1">
    <location>
        <begin position="1"/>
        <end position="32"/>
    </location>
</feature>
<accession>A0A238UXT2</accession>
<name>A0A238UXT2_9ACTN</name>
<protein>
    <recommendedName>
        <fullName evidence="4">EcsC protein family protein</fullName>
    </recommendedName>
</protein>
<proteinExistence type="predicted"/>